<keyword evidence="9" id="KW-1185">Reference proteome</keyword>
<reference evidence="8" key="1">
    <citation type="submission" date="2018-05" db="EMBL/GenBank/DDBJ databases">
        <title>Draft genome of Mucuna pruriens seed.</title>
        <authorList>
            <person name="Nnadi N.E."/>
            <person name="Vos R."/>
            <person name="Hasami M.H."/>
            <person name="Devisetty U.K."/>
            <person name="Aguiy J.C."/>
        </authorList>
    </citation>
    <scope>NUCLEOTIDE SEQUENCE [LARGE SCALE GENOMIC DNA]</scope>
    <source>
        <strain evidence="8">JCA_2017</strain>
    </source>
</reference>
<sequence>MKLLAAGIIYPISDSRWVSPVQVVPKKSRMTVMKNQHGELVGKQSHVIAYASRTMDPSQLNYTTTKKEPLTIVFALDKFRSYMLGSKIIIFSDHAALWFLLKKPDTKLRLIQWMLLLQKFDIKVRDKKGAENSVADHLSRIERENDPMPIRDNFHDEQLLQLEKITPWFIDICNFIVAS</sequence>
<dbReference type="PANTHER" id="PTHR34072:SF57">
    <property type="entry name" value="RNA-DIRECTED DNA POLYMERASE"/>
    <property type="match status" value="1"/>
</dbReference>
<evidence type="ECO:0000256" key="1">
    <source>
        <dbReference type="ARBA" id="ARBA00022679"/>
    </source>
</evidence>
<organism evidence="8 9">
    <name type="scientific">Mucuna pruriens</name>
    <name type="common">Velvet bean</name>
    <name type="synonym">Dolichos pruriens</name>
    <dbReference type="NCBI Taxonomy" id="157652"/>
    <lineage>
        <taxon>Eukaryota</taxon>
        <taxon>Viridiplantae</taxon>
        <taxon>Streptophyta</taxon>
        <taxon>Embryophyta</taxon>
        <taxon>Tracheophyta</taxon>
        <taxon>Spermatophyta</taxon>
        <taxon>Magnoliopsida</taxon>
        <taxon>eudicotyledons</taxon>
        <taxon>Gunneridae</taxon>
        <taxon>Pentapetalae</taxon>
        <taxon>rosids</taxon>
        <taxon>fabids</taxon>
        <taxon>Fabales</taxon>
        <taxon>Fabaceae</taxon>
        <taxon>Papilionoideae</taxon>
        <taxon>50 kb inversion clade</taxon>
        <taxon>NPAAA clade</taxon>
        <taxon>indigoferoid/millettioid clade</taxon>
        <taxon>Phaseoleae</taxon>
        <taxon>Mucuna</taxon>
    </lineage>
</organism>
<evidence type="ECO:0000256" key="3">
    <source>
        <dbReference type="ARBA" id="ARBA00022722"/>
    </source>
</evidence>
<keyword evidence="4" id="KW-0255">Endonuclease</keyword>
<gene>
    <name evidence="8" type="primary">pol</name>
    <name evidence="8" type="ORF">CR513_28980</name>
</gene>
<proteinExistence type="predicted"/>
<dbReference type="Proteomes" id="UP000257109">
    <property type="component" value="Unassembled WGS sequence"/>
</dbReference>
<evidence type="ECO:0000313" key="8">
    <source>
        <dbReference type="EMBL" id="RDX89304.1"/>
    </source>
</evidence>
<dbReference type="Gene3D" id="3.10.10.10">
    <property type="entry name" value="HIV Type 1 Reverse Transcriptase, subunit A, domain 1"/>
    <property type="match status" value="1"/>
</dbReference>
<accession>A0A371GFH9</accession>
<feature type="domain" description="Reverse transcriptase RNase H-like" evidence="7">
    <location>
        <begin position="43"/>
        <end position="120"/>
    </location>
</feature>
<comment type="caution">
    <text evidence="8">The sequence shown here is derived from an EMBL/GenBank/DDBJ whole genome shotgun (WGS) entry which is preliminary data.</text>
</comment>
<dbReference type="GO" id="GO:0003964">
    <property type="term" value="F:RNA-directed DNA polymerase activity"/>
    <property type="evidence" value="ECO:0007669"/>
    <property type="project" value="UniProtKB-KW"/>
</dbReference>
<dbReference type="InterPro" id="IPR043502">
    <property type="entry name" value="DNA/RNA_pol_sf"/>
</dbReference>
<dbReference type="EMBL" id="QJKJ01005707">
    <property type="protein sequence ID" value="RDX89304.1"/>
    <property type="molecule type" value="Genomic_DNA"/>
</dbReference>
<keyword evidence="5" id="KW-0378">Hydrolase</keyword>
<protein>
    <submittedName>
        <fullName evidence="8">Retrovirus-related Pol polyprotein from transposon 17.6</fullName>
    </submittedName>
</protein>
<evidence type="ECO:0000256" key="5">
    <source>
        <dbReference type="ARBA" id="ARBA00022801"/>
    </source>
</evidence>
<evidence type="ECO:0000259" key="7">
    <source>
        <dbReference type="Pfam" id="PF17917"/>
    </source>
</evidence>
<dbReference type="GO" id="GO:0004519">
    <property type="term" value="F:endonuclease activity"/>
    <property type="evidence" value="ECO:0007669"/>
    <property type="project" value="UniProtKB-KW"/>
</dbReference>
<dbReference type="InterPro" id="IPR041373">
    <property type="entry name" value="RT_RNaseH"/>
</dbReference>
<evidence type="ECO:0000256" key="2">
    <source>
        <dbReference type="ARBA" id="ARBA00022695"/>
    </source>
</evidence>
<evidence type="ECO:0000313" key="9">
    <source>
        <dbReference type="Proteomes" id="UP000257109"/>
    </source>
</evidence>
<dbReference type="GO" id="GO:0016787">
    <property type="term" value="F:hydrolase activity"/>
    <property type="evidence" value="ECO:0007669"/>
    <property type="project" value="UniProtKB-KW"/>
</dbReference>
<keyword evidence="2" id="KW-0548">Nucleotidyltransferase</keyword>
<evidence type="ECO:0000256" key="4">
    <source>
        <dbReference type="ARBA" id="ARBA00022759"/>
    </source>
</evidence>
<keyword evidence="3" id="KW-0540">Nuclease</keyword>
<keyword evidence="6" id="KW-0695">RNA-directed DNA polymerase</keyword>
<keyword evidence="1" id="KW-0808">Transferase</keyword>
<name>A0A371GFH9_MUCPR</name>
<dbReference type="CDD" id="cd09274">
    <property type="entry name" value="RNase_HI_RT_Ty3"/>
    <property type="match status" value="1"/>
</dbReference>
<feature type="non-terminal residue" evidence="8">
    <location>
        <position position="1"/>
    </location>
</feature>
<dbReference type="SUPFAM" id="SSF56672">
    <property type="entry name" value="DNA/RNA polymerases"/>
    <property type="match status" value="1"/>
</dbReference>
<dbReference type="OrthoDB" id="10055717at2759"/>
<dbReference type="AlphaFoldDB" id="A0A371GFH9"/>
<evidence type="ECO:0000256" key="6">
    <source>
        <dbReference type="ARBA" id="ARBA00022918"/>
    </source>
</evidence>
<dbReference type="Pfam" id="PF17917">
    <property type="entry name" value="RT_RNaseH"/>
    <property type="match status" value="1"/>
</dbReference>
<dbReference type="PANTHER" id="PTHR34072">
    <property type="entry name" value="ENZYMATIC POLYPROTEIN-RELATED"/>
    <property type="match status" value="1"/>
</dbReference>